<dbReference type="OrthoDB" id="9953474at2"/>
<dbReference type="RefSeq" id="WP_161262420.1">
    <property type="nucleotide sequence ID" value="NZ_JAFBDC010000008.1"/>
</dbReference>
<organism evidence="1 2">
    <name type="scientific">Heliomicrobium gestii</name>
    <name type="common">Heliobacterium gestii</name>
    <dbReference type="NCBI Taxonomy" id="2699"/>
    <lineage>
        <taxon>Bacteria</taxon>
        <taxon>Bacillati</taxon>
        <taxon>Bacillota</taxon>
        <taxon>Clostridia</taxon>
        <taxon>Eubacteriales</taxon>
        <taxon>Heliobacteriaceae</taxon>
        <taxon>Heliomicrobium</taxon>
    </lineage>
</organism>
<dbReference type="Proteomes" id="UP000471031">
    <property type="component" value="Unassembled WGS sequence"/>
</dbReference>
<proteinExistence type="predicted"/>
<evidence type="ECO:0000313" key="1">
    <source>
        <dbReference type="EMBL" id="MZP43859.1"/>
    </source>
</evidence>
<reference evidence="1 2" key="1">
    <citation type="submission" date="2020-01" db="EMBL/GenBank/DDBJ databases">
        <title>Whole genome sequence of Heliobacterium gestii DSM 11169.</title>
        <authorList>
            <person name="Kyndt J.A."/>
            <person name="Meyer T.E."/>
        </authorList>
    </citation>
    <scope>NUCLEOTIDE SEQUENCE [LARGE SCALE GENOMIC DNA]</scope>
    <source>
        <strain evidence="1 2">DSM 11169</strain>
    </source>
</reference>
<gene>
    <name evidence="1" type="ORF">GTO89_12510</name>
</gene>
<sequence length="107" mass="12307">MGNWRFILTFLSVIFYPSLDYQDDVSFLCRKFEKAVKYPRDQNSESSVKEIEEILRVINQSMRRIEEKINQTAELGDRQAAATEVISASMQSLAESAVEIEKVAEIL</sequence>
<evidence type="ECO:0000313" key="2">
    <source>
        <dbReference type="Proteomes" id="UP000471031"/>
    </source>
</evidence>
<keyword evidence="2" id="KW-1185">Reference proteome</keyword>
<evidence type="ECO:0008006" key="3">
    <source>
        <dbReference type="Google" id="ProtNLM"/>
    </source>
</evidence>
<dbReference type="AlphaFoldDB" id="A0A845LGZ4"/>
<dbReference type="EMBL" id="WXEX01000010">
    <property type="protein sequence ID" value="MZP43859.1"/>
    <property type="molecule type" value="Genomic_DNA"/>
</dbReference>
<dbReference type="Gene3D" id="1.10.287.950">
    <property type="entry name" value="Methyl-accepting chemotaxis protein"/>
    <property type="match status" value="1"/>
</dbReference>
<name>A0A845LGZ4_HELGE</name>
<comment type="caution">
    <text evidence="1">The sequence shown here is derived from an EMBL/GenBank/DDBJ whole genome shotgun (WGS) entry which is preliminary data.</text>
</comment>
<protein>
    <recommendedName>
        <fullName evidence="3">Methyl-accepting chemotaxis protein</fullName>
    </recommendedName>
</protein>
<accession>A0A845LGZ4</accession>